<dbReference type="AlphaFoldDB" id="A0A0W0ZSE3"/>
<evidence type="ECO:0000256" key="1">
    <source>
        <dbReference type="SAM" id="SignalP"/>
    </source>
</evidence>
<keyword evidence="3" id="KW-1185">Reference proteome</keyword>
<dbReference type="OrthoDB" id="5638700at2"/>
<feature type="chain" id="PRO_5006918997" description="Valyl-tRNA synthetase modifier" evidence="1">
    <location>
        <begin position="25"/>
        <end position="128"/>
    </location>
</feature>
<comment type="caution">
    <text evidence="2">The sequence shown here is derived from an EMBL/GenBank/DDBJ whole genome shotgun (WGS) entry which is preliminary data.</text>
</comment>
<proteinExistence type="predicted"/>
<accession>A0A0W0ZSE3</accession>
<feature type="signal peptide" evidence="1">
    <location>
        <begin position="1"/>
        <end position="24"/>
    </location>
</feature>
<evidence type="ECO:0000313" key="3">
    <source>
        <dbReference type="Proteomes" id="UP000054926"/>
    </source>
</evidence>
<name>A0A0W0ZSE3_9GAMM</name>
<dbReference type="Proteomes" id="UP000054926">
    <property type="component" value="Unassembled WGS sequence"/>
</dbReference>
<dbReference type="EMBL" id="LNYY01000001">
    <property type="protein sequence ID" value="KTD71801.1"/>
    <property type="molecule type" value="Genomic_DNA"/>
</dbReference>
<reference evidence="2 3" key="1">
    <citation type="submission" date="2015-11" db="EMBL/GenBank/DDBJ databases">
        <title>Genomic analysis of 38 Legionella species identifies large and diverse effector repertoires.</title>
        <authorList>
            <person name="Burstein D."/>
            <person name="Amaro F."/>
            <person name="Zusman T."/>
            <person name="Lifshitz Z."/>
            <person name="Cohen O."/>
            <person name="Gilbert J.A."/>
            <person name="Pupko T."/>
            <person name="Shuman H.A."/>
            <person name="Segal G."/>
        </authorList>
    </citation>
    <scope>NUCLEOTIDE SEQUENCE [LARGE SCALE GENOMIC DNA]</scope>
    <source>
        <strain evidence="2 3">IMVS3376</strain>
    </source>
</reference>
<sequence>MDKKMATKLAVLCSALFVTGMCFSSQIDKEAISRRCDNVYNTLDRMFEEQKHEPCAYDVQYAGWVMQGAAALVRSERYPTALKNLRIAGGNLIRVYSKAQECAYFSPKVKSSLDEISLLINELENNSN</sequence>
<gene>
    <name evidence="2" type="ORF">Lste_0086</name>
</gene>
<dbReference type="PATRIC" id="fig|947033.5.peg.96"/>
<dbReference type="STRING" id="947033.Lste_0086"/>
<organism evidence="2 3">
    <name type="scientific">Legionella steelei</name>
    <dbReference type="NCBI Taxonomy" id="947033"/>
    <lineage>
        <taxon>Bacteria</taxon>
        <taxon>Pseudomonadati</taxon>
        <taxon>Pseudomonadota</taxon>
        <taxon>Gammaproteobacteria</taxon>
        <taxon>Legionellales</taxon>
        <taxon>Legionellaceae</taxon>
        <taxon>Legionella</taxon>
    </lineage>
</organism>
<keyword evidence="1" id="KW-0732">Signal</keyword>
<evidence type="ECO:0008006" key="4">
    <source>
        <dbReference type="Google" id="ProtNLM"/>
    </source>
</evidence>
<evidence type="ECO:0000313" key="2">
    <source>
        <dbReference type="EMBL" id="KTD71801.1"/>
    </source>
</evidence>
<protein>
    <recommendedName>
        <fullName evidence="4">Valyl-tRNA synthetase modifier</fullName>
    </recommendedName>
</protein>